<accession>A0A644ZPF7</accession>
<comment type="caution">
    <text evidence="1">The sequence shown here is derived from an EMBL/GenBank/DDBJ whole genome shotgun (WGS) entry which is preliminary data.</text>
</comment>
<evidence type="ECO:0000313" key="1">
    <source>
        <dbReference type="EMBL" id="MPM42268.1"/>
    </source>
</evidence>
<protein>
    <submittedName>
        <fullName evidence="1">Uncharacterized protein</fullName>
    </submittedName>
</protein>
<gene>
    <name evidence="1" type="ORF">SDC9_88933</name>
</gene>
<name>A0A644ZPF7_9ZZZZ</name>
<dbReference type="AlphaFoldDB" id="A0A644ZPF7"/>
<proteinExistence type="predicted"/>
<organism evidence="1">
    <name type="scientific">bioreactor metagenome</name>
    <dbReference type="NCBI Taxonomy" id="1076179"/>
    <lineage>
        <taxon>unclassified sequences</taxon>
        <taxon>metagenomes</taxon>
        <taxon>ecological metagenomes</taxon>
    </lineage>
</organism>
<dbReference type="EMBL" id="VSSQ01009667">
    <property type="protein sequence ID" value="MPM42268.1"/>
    <property type="molecule type" value="Genomic_DNA"/>
</dbReference>
<reference evidence="1" key="1">
    <citation type="submission" date="2019-08" db="EMBL/GenBank/DDBJ databases">
        <authorList>
            <person name="Kucharzyk K."/>
            <person name="Murdoch R.W."/>
            <person name="Higgins S."/>
            <person name="Loffler F."/>
        </authorList>
    </citation>
    <scope>NUCLEOTIDE SEQUENCE</scope>
</reference>
<sequence>MLPYFRGNDAHYVIAVDLAVALQIHAYDDRPRKVGLFRRGGLPLRFIR</sequence>